<protein>
    <submittedName>
        <fullName evidence="8">Cytochrome b/b6 domain-containing protein</fullName>
    </submittedName>
</protein>
<reference evidence="9" key="1">
    <citation type="journal article" date="2019" name="Int. J. Syst. Evol. Microbiol.">
        <title>The Global Catalogue of Microorganisms (GCM) 10K type strain sequencing project: providing services to taxonomists for standard genome sequencing and annotation.</title>
        <authorList>
            <consortium name="The Broad Institute Genomics Platform"/>
            <consortium name="The Broad Institute Genome Sequencing Center for Infectious Disease"/>
            <person name="Wu L."/>
            <person name="Ma J."/>
        </authorList>
    </citation>
    <scope>NUCLEOTIDE SEQUENCE [LARGE SCALE GENOMIC DNA]</scope>
    <source>
        <strain evidence="9">CECT 7297</strain>
    </source>
</reference>
<evidence type="ECO:0000256" key="6">
    <source>
        <dbReference type="SAM" id="Phobius"/>
    </source>
</evidence>
<dbReference type="PANTHER" id="PTHR30485">
    <property type="entry name" value="NI/FE-HYDROGENASE 1 B-TYPE CYTOCHROME SUBUNIT"/>
    <property type="match status" value="1"/>
</dbReference>
<gene>
    <name evidence="8" type="ORF">ACFOZ5_11855</name>
</gene>
<dbReference type="Pfam" id="PF01292">
    <property type="entry name" value="Ni_hydr_CYTB"/>
    <property type="match status" value="1"/>
</dbReference>
<dbReference type="Gene3D" id="1.20.950.20">
    <property type="entry name" value="Transmembrane di-heme cytochromes, Chain C"/>
    <property type="match status" value="1"/>
</dbReference>
<keyword evidence="5 6" id="KW-0472">Membrane</keyword>
<evidence type="ECO:0000256" key="4">
    <source>
        <dbReference type="ARBA" id="ARBA00022989"/>
    </source>
</evidence>
<evidence type="ECO:0000313" key="9">
    <source>
        <dbReference type="Proteomes" id="UP001595798"/>
    </source>
</evidence>
<evidence type="ECO:0000313" key="8">
    <source>
        <dbReference type="EMBL" id="MFC4259723.1"/>
    </source>
</evidence>
<proteinExistence type="predicted"/>
<dbReference type="InterPro" id="IPR051542">
    <property type="entry name" value="Hydrogenase_cytochrome"/>
</dbReference>
<name>A0ABV8QK08_9GAMM</name>
<keyword evidence="9" id="KW-1185">Reference proteome</keyword>
<comment type="caution">
    <text evidence="8">The sequence shown here is derived from an EMBL/GenBank/DDBJ whole genome shotgun (WGS) entry which is preliminary data.</text>
</comment>
<evidence type="ECO:0000259" key="7">
    <source>
        <dbReference type="Pfam" id="PF01292"/>
    </source>
</evidence>
<evidence type="ECO:0000256" key="3">
    <source>
        <dbReference type="ARBA" id="ARBA00022692"/>
    </source>
</evidence>
<accession>A0ABV8QK08</accession>
<dbReference type="InterPro" id="IPR011577">
    <property type="entry name" value="Cyt_b561_bac/Ni-Hgenase"/>
</dbReference>
<dbReference type="SUPFAM" id="SSF81342">
    <property type="entry name" value="Transmembrane di-heme cytochromes"/>
    <property type="match status" value="1"/>
</dbReference>
<evidence type="ECO:0000256" key="5">
    <source>
        <dbReference type="ARBA" id="ARBA00023136"/>
    </source>
</evidence>
<evidence type="ECO:0000256" key="2">
    <source>
        <dbReference type="ARBA" id="ARBA00022475"/>
    </source>
</evidence>
<dbReference type="RefSeq" id="WP_379887541.1">
    <property type="nucleotide sequence ID" value="NZ_JBHSDI010000015.1"/>
</dbReference>
<sequence length="183" mass="20640">MTDHSSGTVKVWDPLVRLFHWGLVASFTVTWLTGDEWDDVHEIAGYVIAGLIVFRLVWGGVGTRYARFSEFVRGPQVVIRYMKDAVRGRERRYLGHNPAGAAMIVVLLLTLAGACITGWLYTTDWFWGAELVEETHEWLANALLLLVALHVGGVVLESWHHRENLTRSMVTGLKRSEAGHDRT</sequence>
<evidence type="ECO:0000256" key="1">
    <source>
        <dbReference type="ARBA" id="ARBA00004651"/>
    </source>
</evidence>
<dbReference type="Proteomes" id="UP001595798">
    <property type="component" value="Unassembled WGS sequence"/>
</dbReference>
<feature type="transmembrane region" description="Helical" evidence="6">
    <location>
        <begin position="43"/>
        <end position="61"/>
    </location>
</feature>
<dbReference type="InterPro" id="IPR016174">
    <property type="entry name" value="Di-haem_cyt_TM"/>
</dbReference>
<keyword evidence="3 6" id="KW-0812">Transmembrane</keyword>
<feature type="transmembrane region" description="Helical" evidence="6">
    <location>
        <begin position="141"/>
        <end position="159"/>
    </location>
</feature>
<comment type="subcellular location">
    <subcellularLocation>
        <location evidence="1">Cell membrane</location>
        <topology evidence="1">Multi-pass membrane protein</topology>
    </subcellularLocation>
</comment>
<keyword evidence="4 6" id="KW-1133">Transmembrane helix</keyword>
<dbReference type="PANTHER" id="PTHR30485:SF2">
    <property type="entry name" value="BLL0597 PROTEIN"/>
    <property type="match status" value="1"/>
</dbReference>
<feature type="domain" description="Cytochrome b561 bacterial/Ni-hydrogenase" evidence="7">
    <location>
        <begin position="11"/>
        <end position="172"/>
    </location>
</feature>
<keyword evidence="2" id="KW-1003">Cell membrane</keyword>
<organism evidence="8 9">
    <name type="scientific">Marinobacter lacisalsi</name>
    <dbReference type="NCBI Taxonomy" id="475979"/>
    <lineage>
        <taxon>Bacteria</taxon>
        <taxon>Pseudomonadati</taxon>
        <taxon>Pseudomonadota</taxon>
        <taxon>Gammaproteobacteria</taxon>
        <taxon>Pseudomonadales</taxon>
        <taxon>Marinobacteraceae</taxon>
        <taxon>Marinobacter</taxon>
    </lineage>
</organism>
<feature type="transmembrane region" description="Helical" evidence="6">
    <location>
        <begin position="99"/>
        <end position="121"/>
    </location>
</feature>
<dbReference type="EMBL" id="JBHSDI010000015">
    <property type="protein sequence ID" value="MFC4259723.1"/>
    <property type="molecule type" value="Genomic_DNA"/>
</dbReference>